<dbReference type="InterPro" id="IPR050596">
    <property type="entry name" value="AspAT/PAT-like"/>
</dbReference>
<evidence type="ECO:0000256" key="5">
    <source>
        <dbReference type="ARBA" id="ARBA00022679"/>
    </source>
</evidence>
<dbReference type="InterPro" id="IPR015421">
    <property type="entry name" value="PyrdxlP-dep_Trfase_major"/>
</dbReference>
<feature type="domain" description="Aminotransferase class I/classII large" evidence="9">
    <location>
        <begin position="32"/>
        <end position="392"/>
    </location>
</feature>
<name>A0A9X2KI25_9HYPH</name>
<comment type="caution">
    <text evidence="10">The sequence shown here is derived from an EMBL/GenBank/DDBJ whole genome shotgun (WGS) entry which is preliminary data.</text>
</comment>
<protein>
    <recommendedName>
        <fullName evidence="8">Aminotransferase</fullName>
        <ecNumber evidence="8">2.6.1.-</ecNumber>
    </recommendedName>
</protein>
<dbReference type="Pfam" id="PF00155">
    <property type="entry name" value="Aminotran_1_2"/>
    <property type="match status" value="1"/>
</dbReference>
<keyword evidence="4 8" id="KW-0032">Aminotransferase</keyword>
<comment type="subunit">
    <text evidence="3">Homodimer.</text>
</comment>
<dbReference type="PROSITE" id="PS00105">
    <property type="entry name" value="AA_TRANSFER_CLASS_1"/>
    <property type="match status" value="1"/>
</dbReference>
<evidence type="ECO:0000256" key="1">
    <source>
        <dbReference type="ARBA" id="ARBA00001933"/>
    </source>
</evidence>
<comment type="cofactor">
    <cofactor evidence="1 8">
        <name>pyridoxal 5'-phosphate</name>
        <dbReference type="ChEBI" id="CHEBI:597326"/>
    </cofactor>
</comment>
<dbReference type="InterPro" id="IPR004838">
    <property type="entry name" value="NHTrfase_class1_PyrdxlP-BS"/>
</dbReference>
<organism evidence="10 11">
    <name type="scientific">Aurantimonas marianensis</name>
    <dbReference type="NCBI Taxonomy" id="2920428"/>
    <lineage>
        <taxon>Bacteria</taxon>
        <taxon>Pseudomonadati</taxon>
        <taxon>Pseudomonadota</taxon>
        <taxon>Alphaproteobacteria</taxon>
        <taxon>Hyphomicrobiales</taxon>
        <taxon>Aurantimonadaceae</taxon>
        <taxon>Aurantimonas</taxon>
    </lineage>
</organism>
<dbReference type="GO" id="GO:0004069">
    <property type="term" value="F:L-aspartate:2-oxoglutarate aminotransferase activity"/>
    <property type="evidence" value="ECO:0007669"/>
    <property type="project" value="UniProtKB-EC"/>
</dbReference>
<evidence type="ECO:0000256" key="7">
    <source>
        <dbReference type="ARBA" id="ARBA00049185"/>
    </source>
</evidence>
<dbReference type="CDD" id="cd00609">
    <property type="entry name" value="AAT_like"/>
    <property type="match status" value="1"/>
</dbReference>
<dbReference type="SUPFAM" id="SSF53383">
    <property type="entry name" value="PLP-dependent transferases"/>
    <property type="match status" value="1"/>
</dbReference>
<comment type="catalytic activity">
    <reaction evidence="7">
        <text>L-aspartate + 2-oxoglutarate = oxaloacetate + L-glutamate</text>
        <dbReference type="Rhea" id="RHEA:21824"/>
        <dbReference type="ChEBI" id="CHEBI:16452"/>
        <dbReference type="ChEBI" id="CHEBI:16810"/>
        <dbReference type="ChEBI" id="CHEBI:29985"/>
        <dbReference type="ChEBI" id="CHEBI:29991"/>
        <dbReference type="EC" id="2.6.1.1"/>
    </reaction>
</comment>
<reference evidence="10" key="1">
    <citation type="submission" date="2022-03" db="EMBL/GenBank/DDBJ databases">
        <title>Aurantimonas Liuensis sp. Nov., isolated from the hadal seawater of the Mariana Trench.</title>
        <authorList>
            <person name="Liu R."/>
        </authorList>
    </citation>
    <scope>NUCLEOTIDE SEQUENCE</scope>
    <source>
        <strain evidence="10">LRZ36</strain>
    </source>
</reference>
<dbReference type="Gene3D" id="3.90.1150.10">
    <property type="entry name" value="Aspartate Aminotransferase, domain 1"/>
    <property type="match status" value="1"/>
</dbReference>
<dbReference type="PANTHER" id="PTHR46383:SF1">
    <property type="entry name" value="ASPARTATE AMINOTRANSFERASE"/>
    <property type="match status" value="1"/>
</dbReference>
<keyword evidence="5 8" id="KW-0808">Transferase</keyword>
<evidence type="ECO:0000256" key="8">
    <source>
        <dbReference type="RuleBase" id="RU000481"/>
    </source>
</evidence>
<sequence>MAFLAAALDRVKPSATIAVSQKARELKAAGRDVIGLGAGEPDFDTPDNIKRAAIEAINRGETKYTPISGIPELRQAISKKFKRENNLDYKPEQTIVGTGGKQILFNAFMATLNPGDEVIIPAPYWVSYPEMVAICGGTSVFVEAGIETNFKLTPDALEKAITPQTKWFLFNSPSNPSGAAYTRGELKALTDVLMRHPHVWVMTDDMYEHLVYGDFTFTTPAEVEPGLYDRTLTINGVSKAYAMTGWRIGYAGGPVQLIKAMDMIQGQQTSGACSIAQWAALEALDGPQDFIATNRAIFEGRRDLVVSMLNQASGIECPSPEGAFYVYPSCAGLIGRKTGAGKVIASDEDFVSELLEAEGVAVVQGSAFGLGPNFRISYATSDALLEEACSRIQRFCASLDG</sequence>
<dbReference type="AlphaFoldDB" id="A0A9X2KI25"/>
<dbReference type="FunFam" id="3.40.640.10:FF:000033">
    <property type="entry name" value="Aspartate aminotransferase"/>
    <property type="match status" value="1"/>
</dbReference>
<dbReference type="RefSeq" id="WP_253964042.1">
    <property type="nucleotide sequence ID" value="NZ_JALHBS010000046.1"/>
</dbReference>
<evidence type="ECO:0000256" key="3">
    <source>
        <dbReference type="ARBA" id="ARBA00011738"/>
    </source>
</evidence>
<dbReference type="GO" id="GO:0006520">
    <property type="term" value="P:amino acid metabolic process"/>
    <property type="evidence" value="ECO:0007669"/>
    <property type="project" value="InterPro"/>
</dbReference>
<keyword evidence="6" id="KW-0663">Pyridoxal phosphate</keyword>
<comment type="similarity">
    <text evidence="2 8">Belongs to the class-I pyridoxal-phosphate-dependent aminotransferase family.</text>
</comment>
<dbReference type="InterPro" id="IPR015422">
    <property type="entry name" value="PyrdxlP-dep_Trfase_small"/>
</dbReference>
<dbReference type="Proteomes" id="UP001155220">
    <property type="component" value="Unassembled WGS sequence"/>
</dbReference>
<dbReference type="EC" id="2.6.1.-" evidence="8"/>
<dbReference type="Gene3D" id="3.40.640.10">
    <property type="entry name" value="Type I PLP-dependent aspartate aminotransferase-like (Major domain)"/>
    <property type="match status" value="1"/>
</dbReference>
<evidence type="ECO:0000256" key="6">
    <source>
        <dbReference type="ARBA" id="ARBA00022898"/>
    </source>
</evidence>
<keyword evidence="11" id="KW-1185">Reference proteome</keyword>
<dbReference type="InterPro" id="IPR004839">
    <property type="entry name" value="Aminotransferase_I/II_large"/>
</dbReference>
<evidence type="ECO:0000313" key="10">
    <source>
        <dbReference type="EMBL" id="MCP3055182.1"/>
    </source>
</evidence>
<evidence type="ECO:0000313" key="11">
    <source>
        <dbReference type="Proteomes" id="UP001155220"/>
    </source>
</evidence>
<proteinExistence type="inferred from homology"/>
<gene>
    <name evidence="10" type="ORF">MJ956_08470</name>
</gene>
<dbReference type="EMBL" id="JALHBS010000046">
    <property type="protein sequence ID" value="MCP3055182.1"/>
    <property type="molecule type" value="Genomic_DNA"/>
</dbReference>
<dbReference type="PANTHER" id="PTHR46383">
    <property type="entry name" value="ASPARTATE AMINOTRANSFERASE"/>
    <property type="match status" value="1"/>
</dbReference>
<evidence type="ECO:0000256" key="2">
    <source>
        <dbReference type="ARBA" id="ARBA00007441"/>
    </source>
</evidence>
<accession>A0A9X2KI25</accession>
<evidence type="ECO:0000259" key="9">
    <source>
        <dbReference type="Pfam" id="PF00155"/>
    </source>
</evidence>
<evidence type="ECO:0000256" key="4">
    <source>
        <dbReference type="ARBA" id="ARBA00022576"/>
    </source>
</evidence>
<dbReference type="GO" id="GO:0030170">
    <property type="term" value="F:pyridoxal phosphate binding"/>
    <property type="evidence" value="ECO:0007669"/>
    <property type="project" value="InterPro"/>
</dbReference>
<dbReference type="InterPro" id="IPR015424">
    <property type="entry name" value="PyrdxlP-dep_Trfase"/>
</dbReference>